<comment type="caution">
    <text evidence="1">The sequence shown here is derived from an EMBL/GenBank/DDBJ whole genome shotgun (WGS) entry which is preliminary data.</text>
</comment>
<reference evidence="1" key="1">
    <citation type="submission" date="2020-10" db="EMBL/GenBank/DDBJ databases">
        <authorList>
            <person name="Gilroy R."/>
        </authorList>
    </citation>
    <scope>NUCLEOTIDE SEQUENCE</scope>
    <source>
        <strain evidence="1">ChiW17-6978</strain>
    </source>
</reference>
<dbReference type="EMBL" id="DVLF01000037">
    <property type="protein sequence ID" value="HIT49610.1"/>
    <property type="molecule type" value="Genomic_DNA"/>
</dbReference>
<protein>
    <submittedName>
        <fullName evidence="1">Uncharacterized protein</fullName>
    </submittedName>
</protein>
<evidence type="ECO:0000313" key="2">
    <source>
        <dbReference type="Proteomes" id="UP000886758"/>
    </source>
</evidence>
<evidence type="ECO:0000313" key="1">
    <source>
        <dbReference type="EMBL" id="HIT49610.1"/>
    </source>
</evidence>
<dbReference type="AlphaFoldDB" id="A0A9D1KHU0"/>
<name>A0A9D1KHU0_9MOLU</name>
<dbReference type="Proteomes" id="UP000886758">
    <property type="component" value="Unassembled WGS sequence"/>
</dbReference>
<sequence length="58" mass="6793">MNCIAVRAMSKIGFADSNIGRRKFKRIGLKKDSNRQSFSEKDGNSEYTRHNYHLLFVR</sequence>
<gene>
    <name evidence="1" type="ORF">IAD46_01150</name>
</gene>
<organism evidence="1 2">
    <name type="scientific">Candidatus Pelethenecus faecipullorum</name>
    <dbReference type="NCBI Taxonomy" id="2840900"/>
    <lineage>
        <taxon>Bacteria</taxon>
        <taxon>Bacillati</taxon>
        <taxon>Mycoplasmatota</taxon>
        <taxon>Mollicutes</taxon>
        <taxon>Candidatus Pelethenecus</taxon>
    </lineage>
</organism>
<proteinExistence type="predicted"/>
<reference evidence="1" key="2">
    <citation type="journal article" date="2021" name="PeerJ">
        <title>Extensive microbial diversity within the chicken gut microbiome revealed by metagenomics and culture.</title>
        <authorList>
            <person name="Gilroy R."/>
            <person name="Ravi A."/>
            <person name="Getino M."/>
            <person name="Pursley I."/>
            <person name="Horton D.L."/>
            <person name="Alikhan N.F."/>
            <person name="Baker D."/>
            <person name="Gharbi K."/>
            <person name="Hall N."/>
            <person name="Watson M."/>
            <person name="Adriaenssens E.M."/>
            <person name="Foster-Nyarko E."/>
            <person name="Jarju S."/>
            <person name="Secka A."/>
            <person name="Antonio M."/>
            <person name="Oren A."/>
            <person name="Chaudhuri R.R."/>
            <person name="La Ragione R."/>
            <person name="Hildebrand F."/>
            <person name="Pallen M.J."/>
        </authorList>
    </citation>
    <scope>NUCLEOTIDE SEQUENCE</scope>
    <source>
        <strain evidence="1">ChiW17-6978</strain>
    </source>
</reference>
<accession>A0A9D1KHU0</accession>